<dbReference type="InterPro" id="IPR016181">
    <property type="entry name" value="Acyl_CoA_acyltransferase"/>
</dbReference>
<evidence type="ECO:0000259" key="1">
    <source>
        <dbReference type="PROSITE" id="PS51186"/>
    </source>
</evidence>
<evidence type="ECO:0000313" key="3">
    <source>
        <dbReference type="Proteomes" id="UP000682713"/>
    </source>
</evidence>
<dbReference type="EMBL" id="JAGYPJ010000001">
    <property type="protein sequence ID" value="MBS4201715.1"/>
    <property type="molecule type" value="Genomic_DNA"/>
</dbReference>
<dbReference type="InterPro" id="IPR000182">
    <property type="entry name" value="GNAT_dom"/>
</dbReference>
<dbReference type="Gene3D" id="3.40.630.30">
    <property type="match status" value="1"/>
</dbReference>
<dbReference type="SUPFAM" id="SSF55729">
    <property type="entry name" value="Acyl-CoA N-acyltransferases (Nat)"/>
    <property type="match status" value="1"/>
</dbReference>
<protein>
    <submittedName>
        <fullName evidence="2">GNAT family N-acetyltransferase</fullName>
    </submittedName>
</protein>
<feature type="domain" description="N-acetyltransferase" evidence="1">
    <location>
        <begin position="14"/>
        <end position="151"/>
    </location>
</feature>
<dbReference type="Pfam" id="PF13508">
    <property type="entry name" value="Acetyltransf_7"/>
    <property type="match status" value="1"/>
</dbReference>
<name>A0A942TQ83_9BACI</name>
<dbReference type="InterPro" id="IPR039143">
    <property type="entry name" value="GNPNAT1-like"/>
</dbReference>
<sequence length="151" mass="17255">MKRKEHSLETNKDVIYRKAKSDDKEELFGLAKGLATSFDVNEVDFSNVFKSLLDDKNVDLVVAEKAQNLIGYVLVLHHPAFYANGIISWVEELFVLEPYRRKNIGKHLMAEAEKLSKERGSKLVALATRRAGKFYESIGYSESATYFKKTF</sequence>
<proteinExistence type="predicted"/>
<dbReference type="Proteomes" id="UP000682713">
    <property type="component" value="Unassembled WGS sequence"/>
</dbReference>
<reference evidence="2 3" key="1">
    <citation type="submission" date="2021-05" db="EMBL/GenBank/DDBJ databases">
        <title>Novel Bacillus species.</title>
        <authorList>
            <person name="Liu G."/>
        </authorList>
    </citation>
    <scope>NUCLEOTIDE SEQUENCE [LARGE SCALE GENOMIC DNA]</scope>
    <source>
        <strain evidence="2 3">FJAT-49732</strain>
    </source>
</reference>
<dbReference type="PROSITE" id="PS51186">
    <property type="entry name" value="GNAT"/>
    <property type="match status" value="1"/>
</dbReference>
<dbReference type="PANTHER" id="PTHR13355:SF23">
    <property type="entry name" value="FAMILY N-ACETYLTRANSFERASE, PUTATIVE (AFU_ORTHOLOGUE AFUA_3G00870)-RELATED"/>
    <property type="match status" value="1"/>
</dbReference>
<dbReference type="PANTHER" id="PTHR13355">
    <property type="entry name" value="GLUCOSAMINE 6-PHOSPHATE N-ACETYLTRANSFERASE"/>
    <property type="match status" value="1"/>
</dbReference>
<organism evidence="2 3">
    <name type="scientific">Lederbergia citrisecunda</name>
    <dbReference type="NCBI Taxonomy" id="2833583"/>
    <lineage>
        <taxon>Bacteria</taxon>
        <taxon>Bacillati</taxon>
        <taxon>Bacillota</taxon>
        <taxon>Bacilli</taxon>
        <taxon>Bacillales</taxon>
        <taxon>Bacillaceae</taxon>
        <taxon>Lederbergia</taxon>
    </lineage>
</organism>
<dbReference type="RefSeq" id="WP_213112158.1">
    <property type="nucleotide sequence ID" value="NZ_JAGYPJ010000001.1"/>
</dbReference>
<evidence type="ECO:0000313" key="2">
    <source>
        <dbReference type="EMBL" id="MBS4201715.1"/>
    </source>
</evidence>
<dbReference type="AlphaFoldDB" id="A0A942TQ83"/>
<accession>A0A942TQ83</accession>
<gene>
    <name evidence="2" type="ORF">KHA93_19100</name>
</gene>
<keyword evidence="3" id="KW-1185">Reference proteome</keyword>
<dbReference type="GO" id="GO:0008080">
    <property type="term" value="F:N-acetyltransferase activity"/>
    <property type="evidence" value="ECO:0007669"/>
    <property type="project" value="TreeGrafter"/>
</dbReference>
<dbReference type="CDD" id="cd04301">
    <property type="entry name" value="NAT_SF"/>
    <property type="match status" value="1"/>
</dbReference>
<comment type="caution">
    <text evidence="2">The sequence shown here is derived from an EMBL/GenBank/DDBJ whole genome shotgun (WGS) entry which is preliminary data.</text>
</comment>